<reference evidence="13 14" key="1">
    <citation type="submission" date="2020-08" db="EMBL/GenBank/DDBJ databases">
        <title>Genomic Encyclopedia of Type Strains, Phase IV (KMG-IV): sequencing the most valuable type-strain genomes for metagenomic binning, comparative biology and taxonomic classification.</title>
        <authorList>
            <person name="Goeker M."/>
        </authorList>
    </citation>
    <scope>NUCLEOTIDE SEQUENCE [LARGE SCALE GENOMIC DNA]</scope>
    <source>
        <strain evidence="13 14">DSM 25701</strain>
    </source>
</reference>
<dbReference type="InterPro" id="IPR036942">
    <property type="entry name" value="Beta-barrel_TonB_sf"/>
</dbReference>
<gene>
    <name evidence="13" type="ORF">HNQ57_001195</name>
</gene>
<evidence type="ECO:0000256" key="6">
    <source>
        <dbReference type="ARBA" id="ARBA00023136"/>
    </source>
</evidence>
<dbReference type="Pfam" id="PF00593">
    <property type="entry name" value="TonB_dep_Rec_b-barrel"/>
    <property type="match status" value="1"/>
</dbReference>
<dbReference type="InterPro" id="IPR039426">
    <property type="entry name" value="TonB-dep_rcpt-like"/>
</dbReference>
<evidence type="ECO:0000313" key="13">
    <source>
        <dbReference type="EMBL" id="MBB5186932.1"/>
    </source>
</evidence>
<keyword evidence="3 8" id="KW-1134">Transmembrane beta strand</keyword>
<evidence type="ECO:0000256" key="2">
    <source>
        <dbReference type="ARBA" id="ARBA00022448"/>
    </source>
</evidence>
<feature type="chain" id="PRO_5032322875" description="TonB-dependent receptor" evidence="10">
    <location>
        <begin position="23"/>
        <end position="697"/>
    </location>
</feature>
<keyword evidence="4 8" id="KW-0812">Transmembrane</keyword>
<name>A0A840R3C1_9GAMM</name>
<dbReference type="GO" id="GO:0015344">
    <property type="term" value="F:siderophore uptake transmembrane transporter activity"/>
    <property type="evidence" value="ECO:0007669"/>
    <property type="project" value="TreeGrafter"/>
</dbReference>
<evidence type="ECO:0000256" key="9">
    <source>
        <dbReference type="RuleBase" id="RU003357"/>
    </source>
</evidence>
<dbReference type="GO" id="GO:0044718">
    <property type="term" value="P:siderophore transmembrane transport"/>
    <property type="evidence" value="ECO:0007669"/>
    <property type="project" value="TreeGrafter"/>
</dbReference>
<dbReference type="SUPFAM" id="SSF56935">
    <property type="entry name" value="Porins"/>
    <property type="match status" value="1"/>
</dbReference>
<dbReference type="RefSeq" id="WP_184461684.1">
    <property type="nucleotide sequence ID" value="NZ_JACHHW010000003.1"/>
</dbReference>
<dbReference type="InterPro" id="IPR000531">
    <property type="entry name" value="Beta-barrel_TonB"/>
</dbReference>
<comment type="caution">
    <text evidence="13">The sequence shown here is derived from an EMBL/GenBank/DDBJ whole genome shotgun (WGS) entry which is preliminary data.</text>
</comment>
<keyword evidence="5 9" id="KW-0798">TonB box</keyword>
<dbReference type="GO" id="GO:0009279">
    <property type="term" value="C:cell outer membrane"/>
    <property type="evidence" value="ECO:0007669"/>
    <property type="project" value="UniProtKB-SubCell"/>
</dbReference>
<evidence type="ECO:0000256" key="7">
    <source>
        <dbReference type="ARBA" id="ARBA00023237"/>
    </source>
</evidence>
<dbReference type="Gene3D" id="2.170.130.10">
    <property type="entry name" value="TonB-dependent receptor, plug domain"/>
    <property type="match status" value="1"/>
</dbReference>
<evidence type="ECO:0000256" key="5">
    <source>
        <dbReference type="ARBA" id="ARBA00023077"/>
    </source>
</evidence>
<feature type="domain" description="TonB-dependent receptor plug" evidence="12">
    <location>
        <begin position="56"/>
        <end position="165"/>
    </location>
</feature>
<sequence length="697" mass="76262">MTNLIFNPLVISCFVVTCPAYAAGFSGVSERSVGQLEEVQVTGSALANTGLADAEAASVGTVLAAQIARRPALRPAELLETIPGMVVTQHSGDGKANQYFLRGFNLDHGSDFANYVDGMPINMVSHGHGQGYTDLNFLIPELVDHIVYRKGPYYAEAGDFSSAGTARTSYVRALVNQTVKLTVGENDYARLLAFGGVAAADGQLVYALESQQNDGPWQVPEGFDKANGVLKYSRGDGDNAYSLTAMAYEADWTSTDQVPQRLVSDGSVDRYGSLDDSTGGDTHRYSVSAEFWTALNDGLDLQSQFYVVDYALRLSSNASYYSRDNSDDPDVRGDQFTQFDNRLTLGGQLDFIQTLNKVHELRYGGEVRLDDISGVGVGFSQRGLIYDLFASAAVEEQALSVYGSVHSQWTTWFASVAGLRYQTIDVAVSDKLDPTAGGSDREALLSPKLSLRIGPFSTTEFFFNYGEGFHSNDARGVVRNSAAVPLMSESVGYELGMRSLLANDIQLSVVAFRLDLDSELVFVGDESTTEPRDASRRQGLEVSVFYQPVDWFVLDMDFASSETEFRQVQFDNGQALGKYVPDSVEQVFAMGASIELDNGVYAGLRVRYFGPRKLTEGGDVESASSQSVNANIGYRFSNGIALGLEIINALDERDDDITYYYASRTLSERNAGIEPQLDRHSHPMEPRTYRVTLTYQF</sequence>
<keyword evidence="7 8" id="KW-0998">Cell outer membrane</keyword>
<evidence type="ECO:0000313" key="14">
    <source>
        <dbReference type="Proteomes" id="UP000536640"/>
    </source>
</evidence>
<keyword evidence="2 8" id="KW-0813">Transport</keyword>
<feature type="domain" description="TonB-dependent receptor-like beta-barrel" evidence="11">
    <location>
        <begin position="227"/>
        <end position="648"/>
    </location>
</feature>
<dbReference type="Proteomes" id="UP000536640">
    <property type="component" value="Unassembled WGS sequence"/>
</dbReference>
<feature type="signal peptide" evidence="10">
    <location>
        <begin position="1"/>
        <end position="22"/>
    </location>
</feature>
<keyword evidence="10" id="KW-0732">Signal</keyword>
<dbReference type="AlphaFoldDB" id="A0A840R3C1"/>
<dbReference type="Gene3D" id="2.40.170.20">
    <property type="entry name" value="TonB-dependent receptor, beta-barrel domain"/>
    <property type="match status" value="1"/>
</dbReference>
<protein>
    <recommendedName>
        <fullName evidence="15">TonB-dependent receptor</fullName>
    </recommendedName>
</protein>
<evidence type="ECO:0008006" key="15">
    <source>
        <dbReference type="Google" id="ProtNLM"/>
    </source>
</evidence>
<comment type="subcellular location">
    <subcellularLocation>
        <location evidence="1 8">Cell outer membrane</location>
        <topology evidence="1 8">Multi-pass membrane protein</topology>
    </subcellularLocation>
</comment>
<dbReference type="EMBL" id="JACHHW010000003">
    <property type="protein sequence ID" value="MBB5186932.1"/>
    <property type="molecule type" value="Genomic_DNA"/>
</dbReference>
<keyword evidence="6 8" id="KW-0472">Membrane</keyword>
<evidence type="ECO:0000256" key="10">
    <source>
        <dbReference type="SAM" id="SignalP"/>
    </source>
</evidence>
<organism evidence="13 14">
    <name type="scientific">Zhongshania antarctica</name>
    <dbReference type="NCBI Taxonomy" id="641702"/>
    <lineage>
        <taxon>Bacteria</taxon>
        <taxon>Pseudomonadati</taxon>
        <taxon>Pseudomonadota</taxon>
        <taxon>Gammaproteobacteria</taxon>
        <taxon>Cellvibrionales</taxon>
        <taxon>Spongiibacteraceae</taxon>
        <taxon>Zhongshania</taxon>
    </lineage>
</organism>
<evidence type="ECO:0000256" key="4">
    <source>
        <dbReference type="ARBA" id="ARBA00022692"/>
    </source>
</evidence>
<comment type="similarity">
    <text evidence="8 9">Belongs to the TonB-dependent receptor family.</text>
</comment>
<accession>A0A840R3C1</accession>
<proteinExistence type="inferred from homology"/>
<evidence type="ECO:0000259" key="11">
    <source>
        <dbReference type="Pfam" id="PF00593"/>
    </source>
</evidence>
<dbReference type="PROSITE" id="PS52016">
    <property type="entry name" value="TONB_DEPENDENT_REC_3"/>
    <property type="match status" value="1"/>
</dbReference>
<evidence type="ECO:0000256" key="3">
    <source>
        <dbReference type="ARBA" id="ARBA00022452"/>
    </source>
</evidence>
<keyword evidence="14" id="KW-1185">Reference proteome</keyword>
<dbReference type="PANTHER" id="PTHR30069">
    <property type="entry name" value="TONB-DEPENDENT OUTER MEMBRANE RECEPTOR"/>
    <property type="match status" value="1"/>
</dbReference>
<dbReference type="InterPro" id="IPR012910">
    <property type="entry name" value="Plug_dom"/>
</dbReference>
<evidence type="ECO:0000256" key="1">
    <source>
        <dbReference type="ARBA" id="ARBA00004571"/>
    </source>
</evidence>
<evidence type="ECO:0000256" key="8">
    <source>
        <dbReference type="PROSITE-ProRule" id="PRU01360"/>
    </source>
</evidence>
<dbReference type="PANTHER" id="PTHR30069:SF36">
    <property type="entry name" value="BLL6948 PROTEIN"/>
    <property type="match status" value="1"/>
</dbReference>
<dbReference type="InterPro" id="IPR037066">
    <property type="entry name" value="Plug_dom_sf"/>
</dbReference>
<evidence type="ECO:0000259" key="12">
    <source>
        <dbReference type="Pfam" id="PF07715"/>
    </source>
</evidence>
<dbReference type="Pfam" id="PF07715">
    <property type="entry name" value="Plug"/>
    <property type="match status" value="1"/>
</dbReference>